<feature type="transmembrane region" description="Helical" evidence="6">
    <location>
        <begin position="74"/>
        <end position="91"/>
    </location>
</feature>
<evidence type="ECO:0000313" key="7">
    <source>
        <dbReference type="EMBL" id="ROT98606.1"/>
    </source>
</evidence>
<sequence>MTPDLILALTGFAIATTFSPGPNNVMLMASGANFGLRRSVPHMAGIGLGVMSLVAASGAGLARLFDLWDWLRPVLAVAAGLYLLYLAWRIATAAPKLKNSEPAGRPLTLWQAAAFQWVNPKAWAMAVSATTLYLPDRGMGSLAVGVLVFGLVSVPSTLIWTSFGRAVGRWLTSPERLRGFNRVMAGLIVLSLVPIVLG</sequence>
<evidence type="ECO:0000256" key="4">
    <source>
        <dbReference type="ARBA" id="ARBA00022989"/>
    </source>
</evidence>
<comment type="subcellular location">
    <subcellularLocation>
        <location evidence="1">Cell membrane</location>
        <topology evidence="1">Multi-pass membrane protein</topology>
    </subcellularLocation>
</comment>
<dbReference type="Proteomes" id="UP000268016">
    <property type="component" value="Unassembled WGS sequence"/>
</dbReference>
<reference evidence="7 8" key="1">
    <citation type="submission" date="2018-10" db="EMBL/GenBank/DDBJ databases">
        <title>Histidinibacterium lentulum gen. nov., sp. nov., a marine bacterium from the culture broth of Picochlorum sp. 122.</title>
        <authorList>
            <person name="Wang G."/>
        </authorList>
    </citation>
    <scope>NUCLEOTIDE SEQUENCE [LARGE SCALE GENOMIC DNA]</scope>
    <source>
        <strain evidence="7 8">B17</strain>
    </source>
</reference>
<dbReference type="RefSeq" id="WP_123643473.1">
    <property type="nucleotide sequence ID" value="NZ_ML119089.1"/>
</dbReference>
<keyword evidence="3 6" id="KW-0812">Transmembrane</keyword>
<dbReference type="InterPro" id="IPR001123">
    <property type="entry name" value="LeuE-type"/>
</dbReference>
<evidence type="ECO:0000256" key="6">
    <source>
        <dbReference type="SAM" id="Phobius"/>
    </source>
</evidence>
<keyword evidence="8" id="KW-1185">Reference proteome</keyword>
<accession>A0A3N2QTQ3</accession>
<feature type="transmembrane region" description="Helical" evidence="6">
    <location>
        <begin position="179"/>
        <end position="197"/>
    </location>
</feature>
<keyword evidence="4 6" id="KW-1133">Transmembrane helix</keyword>
<dbReference type="PANTHER" id="PTHR30086">
    <property type="entry name" value="ARGININE EXPORTER PROTEIN ARGO"/>
    <property type="match status" value="1"/>
</dbReference>
<gene>
    <name evidence="7" type="ORF">EAT49_16850</name>
</gene>
<evidence type="ECO:0000256" key="2">
    <source>
        <dbReference type="ARBA" id="ARBA00022475"/>
    </source>
</evidence>
<dbReference type="OrthoDB" id="9812084at2"/>
<dbReference type="GO" id="GO:0015171">
    <property type="term" value="F:amino acid transmembrane transporter activity"/>
    <property type="evidence" value="ECO:0007669"/>
    <property type="project" value="TreeGrafter"/>
</dbReference>
<protein>
    <submittedName>
        <fullName evidence="7">LysE family translocator</fullName>
    </submittedName>
</protein>
<evidence type="ECO:0000256" key="1">
    <source>
        <dbReference type="ARBA" id="ARBA00004651"/>
    </source>
</evidence>
<dbReference type="Pfam" id="PF01810">
    <property type="entry name" value="LysE"/>
    <property type="match status" value="1"/>
</dbReference>
<evidence type="ECO:0000313" key="8">
    <source>
        <dbReference type="Proteomes" id="UP000268016"/>
    </source>
</evidence>
<proteinExistence type="predicted"/>
<keyword evidence="2" id="KW-1003">Cell membrane</keyword>
<organism evidence="7 8">
    <name type="scientific">Histidinibacterium lentulum</name>
    <dbReference type="NCBI Taxonomy" id="2480588"/>
    <lineage>
        <taxon>Bacteria</taxon>
        <taxon>Pseudomonadati</taxon>
        <taxon>Pseudomonadota</taxon>
        <taxon>Alphaproteobacteria</taxon>
        <taxon>Rhodobacterales</taxon>
        <taxon>Paracoccaceae</taxon>
        <taxon>Histidinibacterium</taxon>
    </lineage>
</organism>
<evidence type="ECO:0000256" key="5">
    <source>
        <dbReference type="ARBA" id="ARBA00023136"/>
    </source>
</evidence>
<dbReference type="PANTHER" id="PTHR30086:SF20">
    <property type="entry name" value="ARGININE EXPORTER PROTEIN ARGO-RELATED"/>
    <property type="match status" value="1"/>
</dbReference>
<name>A0A3N2QTQ3_9RHOB</name>
<keyword evidence="5 6" id="KW-0472">Membrane</keyword>
<feature type="transmembrane region" description="Helical" evidence="6">
    <location>
        <begin position="44"/>
        <end position="62"/>
    </location>
</feature>
<comment type="caution">
    <text evidence="7">The sequence shown here is derived from an EMBL/GenBank/DDBJ whole genome shotgun (WGS) entry which is preliminary data.</text>
</comment>
<dbReference type="GO" id="GO:0033228">
    <property type="term" value="P:cysteine export across plasma membrane"/>
    <property type="evidence" value="ECO:0007669"/>
    <property type="project" value="TreeGrafter"/>
</dbReference>
<evidence type="ECO:0000256" key="3">
    <source>
        <dbReference type="ARBA" id="ARBA00022692"/>
    </source>
</evidence>
<dbReference type="EMBL" id="RDRB01000009">
    <property type="protein sequence ID" value="ROT98606.1"/>
    <property type="molecule type" value="Genomic_DNA"/>
</dbReference>
<dbReference type="GO" id="GO:0005886">
    <property type="term" value="C:plasma membrane"/>
    <property type="evidence" value="ECO:0007669"/>
    <property type="project" value="UniProtKB-SubCell"/>
</dbReference>
<dbReference type="AlphaFoldDB" id="A0A3N2QTQ3"/>
<feature type="transmembrane region" description="Helical" evidence="6">
    <location>
        <begin position="142"/>
        <end position="167"/>
    </location>
</feature>